<keyword evidence="1" id="KW-0378">Hydrolase</keyword>
<organism evidence="1 2">
    <name type="scientific">Plasticicumulans lactativorans</name>
    <dbReference type="NCBI Taxonomy" id="1133106"/>
    <lineage>
        <taxon>Bacteria</taxon>
        <taxon>Pseudomonadati</taxon>
        <taxon>Pseudomonadota</taxon>
        <taxon>Gammaproteobacteria</taxon>
        <taxon>Candidatus Competibacteraceae</taxon>
        <taxon>Plasticicumulans</taxon>
    </lineage>
</organism>
<dbReference type="Proteomes" id="UP000295765">
    <property type="component" value="Unassembled WGS sequence"/>
</dbReference>
<gene>
    <name evidence="1" type="ORF">EV699_1328</name>
</gene>
<evidence type="ECO:0000313" key="2">
    <source>
        <dbReference type="Proteomes" id="UP000295765"/>
    </source>
</evidence>
<comment type="caution">
    <text evidence="1">The sequence shown here is derived from an EMBL/GenBank/DDBJ whole genome shotgun (WGS) entry which is preliminary data.</text>
</comment>
<keyword evidence="1" id="KW-0645">Protease</keyword>
<accession>A0A4R2KRM4</accession>
<dbReference type="GO" id="GO:0006508">
    <property type="term" value="P:proteolysis"/>
    <property type="evidence" value="ECO:0007669"/>
    <property type="project" value="UniProtKB-KW"/>
</dbReference>
<sequence length="166" mass="19325">MAIDVYHQVPREGYGQFNTATCWLASYRMLYAWRQADEASIRDRLEAVKLDFRELYKRGLYVDEWPLAGSALGMCGWEGRLVKAWDDEQIVYALKGYGPMYFCWDYGSSGHAVVIAGYDARLRQFKVHNPYNRPEPGTVDVQWFTADMFRTRLHAARWALQACYSL</sequence>
<evidence type="ECO:0000313" key="1">
    <source>
        <dbReference type="EMBL" id="TCO76344.1"/>
    </source>
</evidence>
<dbReference type="RefSeq" id="WP_132545698.1">
    <property type="nucleotide sequence ID" value="NZ_SLWY01000032.1"/>
</dbReference>
<dbReference type="OrthoDB" id="1550427at2"/>
<dbReference type="EMBL" id="SLWY01000032">
    <property type="protein sequence ID" value="TCO76344.1"/>
    <property type="molecule type" value="Genomic_DNA"/>
</dbReference>
<protein>
    <submittedName>
        <fullName evidence="1">Papain like cysteine protease AvrRpt2</fullName>
    </submittedName>
</protein>
<dbReference type="InterPro" id="IPR022118">
    <property type="entry name" value="Peptidase_C70_AvrRpt2"/>
</dbReference>
<proteinExistence type="predicted"/>
<dbReference type="GO" id="GO:0008233">
    <property type="term" value="F:peptidase activity"/>
    <property type="evidence" value="ECO:0007669"/>
    <property type="project" value="UniProtKB-KW"/>
</dbReference>
<name>A0A4R2KRM4_9GAMM</name>
<keyword evidence="2" id="KW-1185">Reference proteome</keyword>
<dbReference type="Pfam" id="PF12385">
    <property type="entry name" value="Peptidase_C70"/>
    <property type="match status" value="1"/>
</dbReference>
<dbReference type="AlphaFoldDB" id="A0A4R2KRM4"/>
<reference evidence="1 2" key="1">
    <citation type="submission" date="2019-03" db="EMBL/GenBank/DDBJ databases">
        <title>Genomic Encyclopedia of Type Strains, Phase IV (KMG-IV): sequencing the most valuable type-strain genomes for metagenomic binning, comparative biology and taxonomic classification.</title>
        <authorList>
            <person name="Goeker M."/>
        </authorList>
    </citation>
    <scope>NUCLEOTIDE SEQUENCE [LARGE SCALE GENOMIC DNA]</scope>
    <source>
        <strain evidence="1 2">DSM 25287</strain>
    </source>
</reference>